<keyword evidence="3" id="KW-1185">Reference proteome</keyword>
<dbReference type="Proteomes" id="UP000823775">
    <property type="component" value="Unassembled WGS sequence"/>
</dbReference>
<proteinExistence type="predicted"/>
<dbReference type="EMBL" id="JACEIK010000061">
    <property type="protein sequence ID" value="MCD7448413.1"/>
    <property type="molecule type" value="Genomic_DNA"/>
</dbReference>
<name>A0ABS8RNM1_DATST</name>
<evidence type="ECO:0000313" key="2">
    <source>
        <dbReference type="EMBL" id="MCD7448413.1"/>
    </source>
</evidence>
<accession>A0ABS8RNM1</accession>
<gene>
    <name evidence="2" type="ORF">HAX54_041904</name>
</gene>
<feature type="non-terminal residue" evidence="2">
    <location>
        <position position="1"/>
    </location>
</feature>
<reference evidence="2 3" key="1">
    <citation type="journal article" date="2021" name="BMC Genomics">
        <title>Datura genome reveals duplications of psychoactive alkaloid biosynthetic genes and high mutation rate following tissue culture.</title>
        <authorList>
            <person name="Rajewski A."/>
            <person name="Carter-House D."/>
            <person name="Stajich J."/>
            <person name="Litt A."/>
        </authorList>
    </citation>
    <scope>NUCLEOTIDE SEQUENCE [LARGE SCALE GENOMIC DNA]</scope>
    <source>
        <strain evidence="2">AR-01</strain>
    </source>
</reference>
<comment type="caution">
    <text evidence="2">The sequence shown here is derived from an EMBL/GenBank/DDBJ whole genome shotgun (WGS) entry which is preliminary data.</text>
</comment>
<evidence type="ECO:0000313" key="3">
    <source>
        <dbReference type="Proteomes" id="UP000823775"/>
    </source>
</evidence>
<evidence type="ECO:0000256" key="1">
    <source>
        <dbReference type="SAM" id="MobiDB-lite"/>
    </source>
</evidence>
<organism evidence="2 3">
    <name type="scientific">Datura stramonium</name>
    <name type="common">Jimsonweed</name>
    <name type="synonym">Common thornapple</name>
    <dbReference type="NCBI Taxonomy" id="4076"/>
    <lineage>
        <taxon>Eukaryota</taxon>
        <taxon>Viridiplantae</taxon>
        <taxon>Streptophyta</taxon>
        <taxon>Embryophyta</taxon>
        <taxon>Tracheophyta</taxon>
        <taxon>Spermatophyta</taxon>
        <taxon>Magnoliopsida</taxon>
        <taxon>eudicotyledons</taxon>
        <taxon>Gunneridae</taxon>
        <taxon>Pentapetalae</taxon>
        <taxon>asterids</taxon>
        <taxon>lamiids</taxon>
        <taxon>Solanales</taxon>
        <taxon>Solanaceae</taxon>
        <taxon>Solanoideae</taxon>
        <taxon>Datureae</taxon>
        <taxon>Datura</taxon>
    </lineage>
</organism>
<feature type="region of interest" description="Disordered" evidence="1">
    <location>
        <begin position="1"/>
        <end position="39"/>
    </location>
</feature>
<sequence>TMVSKGKQVVVADPSIKRARKGKTEASSSASKASPARRFGAKAVEPHGLTWFSTQKEVKYSPKNWIDKGRLEPEFLAIQDKIRELGASYIFNKPERCNLTLVREFYANWIPHLERAPR</sequence>
<feature type="compositionally biased region" description="Low complexity" evidence="1">
    <location>
        <begin position="26"/>
        <end position="36"/>
    </location>
</feature>
<protein>
    <submittedName>
        <fullName evidence="2">Uncharacterized protein</fullName>
    </submittedName>
</protein>